<name>A0A0N5D837_THECL</name>
<dbReference type="EMBL" id="UYYF01004759">
    <property type="protein sequence ID" value="VDN06865.1"/>
    <property type="molecule type" value="Genomic_DNA"/>
</dbReference>
<reference evidence="3" key="1">
    <citation type="submission" date="2017-02" db="UniProtKB">
        <authorList>
            <consortium name="WormBaseParasite"/>
        </authorList>
    </citation>
    <scope>IDENTIFICATION</scope>
</reference>
<proteinExistence type="predicted"/>
<evidence type="ECO:0000313" key="1">
    <source>
        <dbReference type="EMBL" id="VDN06865.1"/>
    </source>
</evidence>
<evidence type="ECO:0000313" key="3">
    <source>
        <dbReference type="WBParaSite" id="TCLT_0000925801-mRNA-1"/>
    </source>
</evidence>
<gene>
    <name evidence="1" type="ORF">TCLT_LOCUS9247</name>
</gene>
<sequence>MKVTKPKQTVAPILGRPVYDAFESDLEKRKVITPIRCSFDSSNKVISNKKVLNSLTDKNKEEVNMDHCYHSNSPVLNVISQSSNKSWFISCSDMERNCEKELENSITYTHSSIATHHVTDDKSLIHLCDAWKDFRVASKFKSVILQKYVHFVFADLFNIRFSHLLALVLHIEFVTLQLFKGGETKKAV</sequence>
<dbReference type="STRING" id="103827.A0A0N5D837"/>
<protein>
    <submittedName>
        <fullName evidence="3">RAD51 associated protein 2</fullName>
    </submittedName>
</protein>
<dbReference type="WBParaSite" id="TCLT_0000925801-mRNA-1">
    <property type="protein sequence ID" value="TCLT_0000925801-mRNA-1"/>
    <property type="gene ID" value="TCLT_0000925801"/>
</dbReference>
<keyword evidence="2" id="KW-1185">Reference proteome</keyword>
<dbReference type="Proteomes" id="UP000276776">
    <property type="component" value="Unassembled WGS sequence"/>
</dbReference>
<dbReference type="AlphaFoldDB" id="A0A0N5D837"/>
<evidence type="ECO:0000313" key="2">
    <source>
        <dbReference type="Proteomes" id="UP000276776"/>
    </source>
</evidence>
<organism evidence="3">
    <name type="scientific">Thelazia callipaeda</name>
    <name type="common">Oriental eyeworm</name>
    <name type="synonym">Parasitic nematode</name>
    <dbReference type="NCBI Taxonomy" id="103827"/>
    <lineage>
        <taxon>Eukaryota</taxon>
        <taxon>Metazoa</taxon>
        <taxon>Ecdysozoa</taxon>
        <taxon>Nematoda</taxon>
        <taxon>Chromadorea</taxon>
        <taxon>Rhabditida</taxon>
        <taxon>Spirurina</taxon>
        <taxon>Spiruromorpha</taxon>
        <taxon>Thelazioidea</taxon>
        <taxon>Thelaziidae</taxon>
        <taxon>Thelazia</taxon>
    </lineage>
</organism>
<accession>A0A0N5D837</accession>
<reference evidence="1 2" key="2">
    <citation type="submission" date="2018-11" db="EMBL/GenBank/DDBJ databases">
        <authorList>
            <consortium name="Pathogen Informatics"/>
        </authorList>
    </citation>
    <scope>NUCLEOTIDE SEQUENCE [LARGE SCALE GENOMIC DNA]</scope>
</reference>